<dbReference type="InterPro" id="IPR050787">
    <property type="entry name" value="Natriuretic_peptide"/>
</dbReference>
<evidence type="ECO:0000256" key="7">
    <source>
        <dbReference type="ARBA" id="ARBA00023157"/>
    </source>
</evidence>
<dbReference type="SMART" id="SM00183">
    <property type="entry name" value="NAT_PEP"/>
    <property type="match status" value="1"/>
</dbReference>
<name>A0AAD9CFS3_DISEL</name>
<proteinExistence type="inferred from homology"/>
<protein>
    <submittedName>
        <fullName evidence="11">Natriuretic peptides A</fullName>
    </submittedName>
</protein>
<evidence type="ECO:0000313" key="11">
    <source>
        <dbReference type="EMBL" id="KAK1898784.1"/>
    </source>
</evidence>
<dbReference type="InterPro" id="IPR002407">
    <property type="entry name" value="Natriuretic_peptide_atrial"/>
</dbReference>
<keyword evidence="5 9" id="KW-0732">Signal</keyword>
<dbReference type="GO" id="GO:0019934">
    <property type="term" value="P:cGMP-mediated signaling"/>
    <property type="evidence" value="ECO:0007669"/>
    <property type="project" value="TreeGrafter"/>
</dbReference>
<comment type="subcellular location">
    <subcellularLocation>
        <location evidence="1">Secreted</location>
    </subcellularLocation>
</comment>
<dbReference type="GO" id="GO:0003085">
    <property type="term" value="P:negative regulation of systemic arterial blood pressure"/>
    <property type="evidence" value="ECO:0007669"/>
    <property type="project" value="TreeGrafter"/>
</dbReference>
<evidence type="ECO:0000256" key="4">
    <source>
        <dbReference type="ARBA" id="ARBA00022702"/>
    </source>
</evidence>
<evidence type="ECO:0000256" key="1">
    <source>
        <dbReference type="ARBA" id="ARBA00004613"/>
    </source>
</evidence>
<dbReference type="GO" id="GO:0005179">
    <property type="term" value="F:hormone activity"/>
    <property type="evidence" value="ECO:0007669"/>
    <property type="project" value="UniProtKB-KW"/>
</dbReference>
<dbReference type="GO" id="GO:0005737">
    <property type="term" value="C:cytoplasm"/>
    <property type="evidence" value="ECO:0007669"/>
    <property type="project" value="TreeGrafter"/>
</dbReference>
<keyword evidence="3" id="KW-0964">Secreted</keyword>
<dbReference type="Proteomes" id="UP001228049">
    <property type="component" value="Unassembled WGS sequence"/>
</dbReference>
<keyword evidence="7" id="KW-1015">Disulfide bond</keyword>
<dbReference type="SUPFAM" id="SSF53098">
    <property type="entry name" value="Ribonuclease H-like"/>
    <property type="match status" value="1"/>
</dbReference>
<dbReference type="GO" id="GO:0006182">
    <property type="term" value="P:cGMP biosynthetic process"/>
    <property type="evidence" value="ECO:0007669"/>
    <property type="project" value="TreeGrafter"/>
</dbReference>
<dbReference type="PROSITE" id="PS00263">
    <property type="entry name" value="NATRIURETIC_PEPTIDE"/>
    <property type="match status" value="1"/>
</dbReference>
<feature type="compositionally biased region" description="Polar residues" evidence="8">
    <location>
        <begin position="81"/>
        <end position="91"/>
    </location>
</feature>
<sequence>MRTGVLWGLLALLCQHTLVSAHTLGRSSSNSDLVQLKSLLQRFEETLAEADQEDSEADYEDTNQQPDNSQAPRGWNLDQEGPQQPLTSERSQVPAEGPSRGQSERSRLLDLLIGSRKRSSSCFGARMDRIGNASGLGCNNGREKAVHKELLFTAREWNVLKELVDIMNPFGEATDLTQGEKIVTISSVVPSVLSLNQHLEKLKPQVCFLSSLVRSLQVSLKKRFGGIFINVKMATLTQDGTTAPFSDPVYLKAAALDPAFSLMWIDHHVLVSLEVKAEVLQHVKEVILREALETEQPTPCVDEEEQESLGQGEGLFAAYHKRKKKNVGTTPALQLSHYLHLADGQNVLLFWAMNMKVLPSLFKVAIRVLAVPASSAPVEPVFSHGGIILRPHRAQMSDRLLTNLVFCKCNAL</sequence>
<dbReference type="InterPro" id="IPR030480">
    <property type="entry name" value="Natr_peptide_CS"/>
</dbReference>
<comment type="caution">
    <text evidence="11">The sequence shown here is derived from an EMBL/GenBank/DDBJ whole genome shotgun (WGS) entry which is preliminary data.</text>
</comment>
<dbReference type="GO" id="GO:0007218">
    <property type="term" value="P:neuropeptide signaling pathway"/>
    <property type="evidence" value="ECO:0007669"/>
    <property type="project" value="TreeGrafter"/>
</dbReference>
<evidence type="ECO:0000256" key="9">
    <source>
        <dbReference type="SAM" id="SignalP"/>
    </source>
</evidence>
<feature type="domain" description="HAT C-terminal dimerisation" evidence="10">
    <location>
        <begin position="345"/>
        <end position="408"/>
    </location>
</feature>
<evidence type="ECO:0000313" key="12">
    <source>
        <dbReference type="Proteomes" id="UP001228049"/>
    </source>
</evidence>
<gene>
    <name evidence="11" type="ORF">KUDE01_018308</name>
</gene>
<feature type="signal peptide" evidence="9">
    <location>
        <begin position="1"/>
        <end position="21"/>
    </location>
</feature>
<evidence type="ECO:0000256" key="8">
    <source>
        <dbReference type="SAM" id="MobiDB-lite"/>
    </source>
</evidence>
<organism evidence="11 12">
    <name type="scientific">Dissostichus eleginoides</name>
    <name type="common">Patagonian toothfish</name>
    <name type="synonym">Dissostichus amissus</name>
    <dbReference type="NCBI Taxonomy" id="100907"/>
    <lineage>
        <taxon>Eukaryota</taxon>
        <taxon>Metazoa</taxon>
        <taxon>Chordata</taxon>
        <taxon>Craniata</taxon>
        <taxon>Vertebrata</taxon>
        <taxon>Euteleostomi</taxon>
        <taxon>Actinopterygii</taxon>
        <taxon>Neopterygii</taxon>
        <taxon>Teleostei</taxon>
        <taxon>Neoteleostei</taxon>
        <taxon>Acanthomorphata</taxon>
        <taxon>Eupercaria</taxon>
        <taxon>Perciformes</taxon>
        <taxon>Notothenioidei</taxon>
        <taxon>Nototheniidae</taxon>
        <taxon>Dissostichus</taxon>
    </lineage>
</organism>
<evidence type="ECO:0000256" key="6">
    <source>
        <dbReference type="ARBA" id="ARBA00022858"/>
    </source>
</evidence>
<reference evidence="11" key="1">
    <citation type="submission" date="2023-04" db="EMBL/GenBank/DDBJ databases">
        <title>Chromosome-level genome of Chaenocephalus aceratus.</title>
        <authorList>
            <person name="Park H."/>
        </authorList>
    </citation>
    <scope>NUCLEOTIDE SEQUENCE</scope>
    <source>
        <strain evidence="11">DE</strain>
        <tissue evidence="11">Muscle</tissue>
    </source>
</reference>
<dbReference type="InterPro" id="IPR012337">
    <property type="entry name" value="RNaseH-like_sf"/>
</dbReference>
<evidence type="ECO:0000256" key="5">
    <source>
        <dbReference type="ARBA" id="ARBA00022729"/>
    </source>
</evidence>
<dbReference type="InterPro" id="IPR000663">
    <property type="entry name" value="Natr_peptide"/>
</dbReference>
<dbReference type="Pfam" id="PF00212">
    <property type="entry name" value="ANP"/>
    <property type="match status" value="1"/>
</dbReference>
<evidence type="ECO:0000256" key="2">
    <source>
        <dbReference type="ARBA" id="ARBA00009041"/>
    </source>
</evidence>
<dbReference type="InterPro" id="IPR008906">
    <property type="entry name" value="HATC_C_dom"/>
</dbReference>
<feature type="compositionally biased region" description="Acidic residues" evidence="8">
    <location>
        <begin position="48"/>
        <end position="61"/>
    </location>
</feature>
<keyword evidence="6" id="KW-0838">Vasoactive</keyword>
<dbReference type="GO" id="GO:0005615">
    <property type="term" value="C:extracellular space"/>
    <property type="evidence" value="ECO:0007669"/>
    <property type="project" value="TreeGrafter"/>
</dbReference>
<dbReference type="GO" id="GO:0051427">
    <property type="term" value="F:hormone receptor binding"/>
    <property type="evidence" value="ECO:0007669"/>
    <property type="project" value="TreeGrafter"/>
</dbReference>
<dbReference type="PANTHER" id="PTHR14066:SF10">
    <property type="entry name" value="NATRIURETIC PEPTIDES B"/>
    <property type="match status" value="1"/>
</dbReference>
<dbReference type="Pfam" id="PF05699">
    <property type="entry name" value="Dimer_Tnp_hAT"/>
    <property type="match status" value="1"/>
</dbReference>
<evidence type="ECO:0000259" key="10">
    <source>
        <dbReference type="Pfam" id="PF05699"/>
    </source>
</evidence>
<feature type="compositionally biased region" description="Polar residues" evidence="8">
    <location>
        <begin position="62"/>
        <end position="71"/>
    </location>
</feature>
<dbReference type="PRINTS" id="PR00711">
    <property type="entry name" value="ANATPEPTIDE"/>
</dbReference>
<comment type="similarity">
    <text evidence="2">Belongs to the natriuretic peptide family.</text>
</comment>
<keyword evidence="12" id="KW-1185">Reference proteome</keyword>
<dbReference type="GO" id="GO:0097746">
    <property type="term" value="P:blood vessel diameter maintenance"/>
    <property type="evidence" value="ECO:0007669"/>
    <property type="project" value="UniProtKB-KW"/>
</dbReference>
<accession>A0AAD9CFS3</accession>
<dbReference type="EMBL" id="JASDAP010000008">
    <property type="protein sequence ID" value="KAK1898784.1"/>
    <property type="molecule type" value="Genomic_DNA"/>
</dbReference>
<evidence type="ECO:0000256" key="3">
    <source>
        <dbReference type="ARBA" id="ARBA00022525"/>
    </source>
</evidence>
<keyword evidence="4" id="KW-0372">Hormone</keyword>
<dbReference type="GO" id="GO:0046983">
    <property type="term" value="F:protein dimerization activity"/>
    <property type="evidence" value="ECO:0007669"/>
    <property type="project" value="InterPro"/>
</dbReference>
<feature type="chain" id="PRO_5042234563" evidence="9">
    <location>
        <begin position="22"/>
        <end position="412"/>
    </location>
</feature>
<dbReference type="GO" id="GO:0007168">
    <property type="term" value="P:receptor guanylyl cyclase signaling pathway"/>
    <property type="evidence" value="ECO:0007669"/>
    <property type="project" value="TreeGrafter"/>
</dbReference>
<dbReference type="AlphaFoldDB" id="A0AAD9CFS3"/>
<feature type="region of interest" description="Disordered" evidence="8">
    <location>
        <begin position="48"/>
        <end position="107"/>
    </location>
</feature>
<dbReference type="PANTHER" id="PTHR14066">
    <property type="entry name" value="ATRIAL NATRIURETIC FACTOR PRECURSOR"/>
    <property type="match status" value="1"/>
</dbReference>